<evidence type="ECO:0000313" key="2">
    <source>
        <dbReference type="Proteomes" id="UP000887458"/>
    </source>
</evidence>
<proteinExistence type="predicted"/>
<name>A0ABQ8JB83_DERPT</name>
<dbReference type="Proteomes" id="UP000887458">
    <property type="component" value="Unassembled WGS sequence"/>
</dbReference>
<protein>
    <submittedName>
        <fullName evidence="1">Uncharacterized protein</fullName>
    </submittedName>
</protein>
<accession>A0ABQ8JB83</accession>
<comment type="caution">
    <text evidence="1">The sequence shown here is derived from an EMBL/GenBank/DDBJ whole genome shotgun (WGS) entry which is preliminary data.</text>
</comment>
<gene>
    <name evidence="1" type="ORF">DERP_001634</name>
</gene>
<evidence type="ECO:0000313" key="1">
    <source>
        <dbReference type="EMBL" id="KAH9419803.1"/>
    </source>
</evidence>
<reference evidence="1 2" key="1">
    <citation type="journal article" date="2018" name="J. Allergy Clin. Immunol.">
        <title>High-quality assembly of Dermatophagoides pteronyssinus genome and transcriptome reveals a wide range of novel allergens.</title>
        <authorList>
            <person name="Liu X.Y."/>
            <person name="Yang K.Y."/>
            <person name="Wang M.Q."/>
            <person name="Kwok J.S."/>
            <person name="Zeng X."/>
            <person name="Yang Z."/>
            <person name="Xiao X.J."/>
            <person name="Lau C.P."/>
            <person name="Li Y."/>
            <person name="Huang Z.M."/>
            <person name="Ba J.G."/>
            <person name="Yim A.K."/>
            <person name="Ouyang C.Y."/>
            <person name="Ngai S.M."/>
            <person name="Chan T.F."/>
            <person name="Leung E.L."/>
            <person name="Liu L."/>
            <person name="Liu Z.G."/>
            <person name="Tsui S.K."/>
        </authorList>
    </citation>
    <scope>NUCLEOTIDE SEQUENCE [LARGE SCALE GENOMIC DNA]</scope>
    <source>
        <strain evidence="1">Derp</strain>
    </source>
</reference>
<dbReference type="EMBL" id="NJHN03000054">
    <property type="protein sequence ID" value="KAH9419803.1"/>
    <property type="molecule type" value="Genomic_DNA"/>
</dbReference>
<keyword evidence="2" id="KW-1185">Reference proteome</keyword>
<sequence>MKIVNENEMNVLYSSTSSSSSLSNQMTNIINKRLRQRQQQQYQRQLILRRKFIPTRVCFCDNKNY</sequence>
<organism evidence="1 2">
    <name type="scientific">Dermatophagoides pteronyssinus</name>
    <name type="common">European house dust mite</name>
    <dbReference type="NCBI Taxonomy" id="6956"/>
    <lineage>
        <taxon>Eukaryota</taxon>
        <taxon>Metazoa</taxon>
        <taxon>Ecdysozoa</taxon>
        <taxon>Arthropoda</taxon>
        <taxon>Chelicerata</taxon>
        <taxon>Arachnida</taxon>
        <taxon>Acari</taxon>
        <taxon>Acariformes</taxon>
        <taxon>Sarcoptiformes</taxon>
        <taxon>Astigmata</taxon>
        <taxon>Psoroptidia</taxon>
        <taxon>Analgoidea</taxon>
        <taxon>Pyroglyphidae</taxon>
        <taxon>Dermatophagoidinae</taxon>
        <taxon>Dermatophagoides</taxon>
    </lineage>
</organism>
<reference evidence="1 2" key="2">
    <citation type="journal article" date="2022" name="Mol. Biol. Evol.">
        <title>Comparative Genomics Reveals Insights into the Divergent Evolution of Astigmatic Mites and Household Pest Adaptations.</title>
        <authorList>
            <person name="Xiong Q."/>
            <person name="Wan A.T."/>
            <person name="Liu X."/>
            <person name="Fung C.S."/>
            <person name="Xiao X."/>
            <person name="Malainual N."/>
            <person name="Hou J."/>
            <person name="Wang L."/>
            <person name="Wang M."/>
            <person name="Yang K.Y."/>
            <person name="Cui Y."/>
            <person name="Leung E.L."/>
            <person name="Nong W."/>
            <person name="Shin S.K."/>
            <person name="Au S.W."/>
            <person name="Jeong K.Y."/>
            <person name="Chew F.T."/>
            <person name="Hui J.H."/>
            <person name="Leung T.F."/>
            <person name="Tungtrongchitr A."/>
            <person name="Zhong N."/>
            <person name="Liu Z."/>
            <person name="Tsui S.K."/>
        </authorList>
    </citation>
    <scope>NUCLEOTIDE SEQUENCE [LARGE SCALE GENOMIC DNA]</scope>
    <source>
        <strain evidence="1">Derp</strain>
    </source>
</reference>